<dbReference type="GO" id="GO:0005829">
    <property type="term" value="C:cytosol"/>
    <property type="evidence" value="ECO:0007669"/>
    <property type="project" value="TreeGrafter"/>
</dbReference>
<dbReference type="Gene3D" id="3.40.50.300">
    <property type="entry name" value="P-loop containing nucleotide triphosphate hydrolases"/>
    <property type="match status" value="1"/>
</dbReference>
<evidence type="ECO:0000313" key="9">
    <source>
        <dbReference type="Proteomes" id="UP000094313"/>
    </source>
</evidence>
<dbReference type="InterPro" id="IPR051451">
    <property type="entry name" value="PhoH2-like"/>
</dbReference>
<protein>
    <recommendedName>
        <fullName evidence="6">PhoH-like protein</fullName>
    </recommendedName>
</protein>
<gene>
    <name evidence="8" type="ORF">BFS30_26590</name>
</gene>
<dbReference type="InterPro" id="IPR003714">
    <property type="entry name" value="PhoH"/>
</dbReference>
<dbReference type="Pfam" id="PF02562">
    <property type="entry name" value="PhoH"/>
    <property type="match status" value="1"/>
</dbReference>
<name>A0A1D7QP11_9SPHI</name>
<organism evidence="8 9">
    <name type="scientific">Pedobacter steynii</name>
    <dbReference type="NCBI Taxonomy" id="430522"/>
    <lineage>
        <taxon>Bacteria</taxon>
        <taxon>Pseudomonadati</taxon>
        <taxon>Bacteroidota</taxon>
        <taxon>Sphingobacteriia</taxon>
        <taxon>Sphingobacteriales</taxon>
        <taxon>Sphingobacteriaceae</taxon>
        <taxon>Pedobacter</taxon>
    </lineage>
</organism>
<dbReference type="SUPFAM" id="SSF52540">
    <property type="entry name" value="P-loop containing nucleoside triphosphate hydrolases"/>
    <property type="match status" value="1"/>
</dbReference>
<proteinExistence type="inferred from homology"/>
<dbReference type="EMBL" id="CP017141">
    <property type="protein sequence ID" value="AOM80418.1"/>
    <property type="molecule type" value="Genomic_DNA"/>
</dbReference>
<dbReference type="AlphaFoldDB" id="A0A1D7QP11"/>
<evidence type="ECO:0000256" key="6">
    <source>
        <dbReference type="ARBA" id="ARBA00039970"/>
    </source>
</evidence>
<keyword evidence="5" id="KW-0067">ATP-binding</keyword>
<evidence type="ECO:0000259" key="7">
    <source>
        <dbReference type="Pfam" id="PF02562"/>
    </source>
</evidence>
<dbReference type="GO" id="GO:0005524">
    <property type="term" value="F:ATP binding"/>
    <property type="evidence" value="ECO:0007669"/>
    <property type="project" value="UniProtKB-KW"/>
</dbReference>
<dbReference type="OrthoDB" id="9773137at2"/>
<accession>A0A1D7QP11</accession>
<dbReference type="PANTHER" id="PTHR30473:SF1">
    <property type="entry name" value="PHOH-LIKE PROTEIN"/>
    <property type="match status" value="1"/>
</dbReference>
<keyword evidence="9" id="KW-1185">Reference proteome</keyword>
<comment type="subcellular location">
    <subcellularLocation>
        <location evidence="1">Cytoplasm</location>
    </subcellularLocation>
</comment>
<reference evidence="8 9" key="1">
    <citation type="submission" date="2016-08" db="EMBL/GenBank/DDBJ databases">
        <authorList>
            <person name="Seilhamer J.J."/>
        </authorList>
    </citation>
    <scope>NUCLEOTIDE SEQUENCE [LARGE SCALE GENOMIC DNA]</scope>
    <source>
        <strain evidence="8 9">DX4</strain>
    </source>
</reference>
<evidence type="ECO:0000256" key="3">
    <source>
        <dbReference type="ARBA" id="ARBA00022490"/>
    </source>
</evidence>
<evidence type="ECO:0000256" key="1">
    <source>
        <dbReference type="ARBA" id="ARBA00004496"/>
    </source>
</evidence>
<evidence type="ECO:0000256" key="4">
    <source>
        <dbReference type="ARBA" id="ARBA00022741"/>
    </source>
</evidence>
<dbReference type="Proteomes" id="UP000094313">
    <property type="component" value="Chromosome"/>
</dbReference>
<dbReference type="KEGG" id="psty:BFS30_26590"/>
<evidence type="ECO:0000256" key="2">
    <source>
        <dbReference type="ARBA" id="ARBA00010393"/>
    </source>
</evidence>
<evidence type="ECO:0000313" key="8">
    <source>
        <dbReference type="EMBL" id="AOM80418.1"/>
    </source>
</evidence>
<comment type="similarity">
    <text evidence="2">Belongs to the PhoH family.</text>
</comment>
<keyword evidence="4" id="KW-0547">Nucleotide-binding</keyword>
<dbReference type="FunFam" id="3.40.50.300:FF:000013">
    <property type="entry name" value="PhoH family ATPase"/>
    <property type="match status" value="1"/>
</dbReference>
<dbReference type="RefSeq" id="WP_069382077.1">
    <property type="nucleotide sequence ID" value="NZ_CP017141.1"/>
</dbReference>
<dbReference type="InterPro" id="IPR027417">
    <property type="entry name" value="P-loop_NTPase"/>
</dbReference>
<sequence>MNELKLTLESVDPVQFWGANNEHYELIKNAFPKLKVVARGNELKVLGDEKELKVFEQKYTLLLNQLEQYSTLTASDVESILVSKKAQPASENGTAEKAAPAAGSGGGEVIVFGPNGLLVKARTANQRRMVDSILKNDVLFAIGPAGTGKTYTAVALAVRALKNKEIKRIILTRPAVEAGESLGFLPGDLKEKVDPYLRPLYDALDDMIPAEKLKLYLENRTIEIAPLAFMRGRTLDNCFVILDEAQNSTDLQLKMFLTRMGPSAKFIVTGDVTQIDLPKKQMSGLHNALRILDDIPGIEIIYLTGEDVVRHKLVKRILKAYGDIQ</sequence>
<keyword evidence="3" id="KW-0963">Cytoplasm</keyword>
<feature type="domain" description="PhoH-like protein" evidence="7">
    <location>
        <begin position="119"/>
        <end position="321"/>
    </location>
</feature>
<dbReference type="PANTHER" id="PTHR30473">
    <property type="entry name" value="PROTEIN PHOH"/>
    <property type="match status" value="1"/>
</dbReference>
<evidence type="ECO:0000256" key="5">
    <source>
        <dbReference type="ARBA" id="ARBA00022840"/>
    </source>
</evidence>